<dbReference type="InterPro" id="IPR000873">
    <property type="entry name" value="AMP-dep_synth/lig_dom"/>
</dbReference>
<accession>A0A1Q9E301</accession>
<dbReference type="OMA" id="VLHDCKG"/>
<dbReference type="GO" id="GO:0043041">
    <property type="term" value="P:amino acid activation for nonribosomal peptide biosynthetic process"/>
    <property type="evidence" value="ECO:0007669"/>
    <property type="project" value="TreeGrafter"/>
</dbReference>
<dbReference type="SUPFAM" id="SSF53335">
    <property type="entry name" value="S-adenosyl-L-methionine-dependent methyltransferases"/>
    <property type="match status" value="1"/>
</dbReference>
<name>A0A1Q9E301_SYMMI</name>
<dbReference type="Pfam" id="PF00550">
    <property type="entry name" value="PP-binding"/>
    <property type="match status" value="1"/>
</dbReference>
<keyword evidence="2" id="KW-0597">Phosphoprotein</keyword>
<gene>
    <name evidence="5" type="primary">cmdD</name>
    <name evidence="5" type="ORF">AK812_SmicGene15414</name>
</gene>
<feature type="transmembrane region" description="Helical" evidence="3">
    <location>
        <begin position="187"/>
        <end position="208"/>
    </location>
</feature>
<dbReference type="Gene3D" id="2.30.38.10">
    <property type="entry name" value="Luciferase, Domain 3"/>
    <property type="match status" value="1"/>
</dbReference>
<dbReference type="PANTHER" id="PTHR45527:SF1">
    <property type="entry name" value="FATTY ACID SYNTHASE"/>
    <property type="match status" value="1"/>
</dbReference>
<dbReference type="Gene3D" id="3.30.300.30">
    <property type="match status" value="2"/>
</dbReference>
<feature type="transmembrane region" description="Helical" evidence="3">
    <location>
        <begin position="214"/>
        <end position="243"/>
    </location>
</feature>
<feature type="domain" description="Carrier" evidence="4">
    <location>
        <begin position="1363"/>
        <end position="1438"/>
    </location>
</feature>
<feature type="transmembrane region" description="Helical" evidence="3">
    <location>
        <begin position="255"/>
        <end position="277"/>
    </location>
</feature>
<dbReference type="PROSITE" id="PS00455">
    <property type="entry name" value="AMP_BINDING"/>
    <property type="match status" value="1"/>
</dbReference>
<sequence>MCIPDRLWYFVTTLIAWAYFAEESRDSPVLRRPSWAPVWLLRGARKWCRLFIFCMTALGMLLATDLVEVFWLRAAYGIFVLLADFVAFAAYGGHTGFIFLYTALAMLLPAGSARAGVLRLIVAHQLGSPALNKLRIGGWKWLDPSTLESHIRFARDQELPFKPHCVVEPPWMRQHWMMDVCLRHPSLLALLHWAGLAMQFLVVLACLFGGQVALYLACAAACGFHVFAAPLLGVVFPFSIPCYMLALLPSSAHDVACLLSLPALATALLLGATTVLATEDWPLNGLALFPYNAEQMQILESIFGRYLLAHSEGEPRASGICLTALGGASFSSTESLLGDQSDQVAAKLSAWLRRSRRFIDERADGQPGALWPHPSPDVAGFLGGNVSEAGLLCTPTRLPQLFLTQAEKLCFWPAAFLAVPRMPTLHGLLESSAARRPEHICLRHGEHPAMTYAEVWKAVECCASHVVLLELSLGGALGFSVFRVPQPVLHDCKGLRVLAVHDDGRVCEAEDDHPLPRDFTKLQPVPDSATAYVLFTSGSTGKPKGNLFFALLYMKVPQPVLHDCKGLRVLAVHDDGRVCEAENRLSDESMVFLLKTPYVFDVSIQDLFTAFCAGGTLEIADPGAHKDAGAIAEIIGSGAVNCACFVTGGNVESLGTVVPIGRPFSYVNFCVFDPSSYADGGKIEESSLQLAAPGTIGELFIGGDCLASGYIKNPEKTEAAFFNFPGLCPRAPEGASPFTLYKTGDLCKVENGVFHYMGRNDFQVKISGVRIECEEVSAVLKTHPVVGDALVTAFDGPFGKALAAYVVTTDTVDWSQEMSQGAQDEDEILNVSSWGAVYDEMYKETDNSVSAQDPTLNWSGYTDTYSRRPHIEPVIKEWVEWSCEQVSAHAELLREGSWRKGRPTITELGCGNGMLLFRLAPLLGQTGRYIGTDISTRALETVAELKRTLPQYQHLNVDTKALAAHEIFEVVQAKENDIVLCNGVTMYFPTANYLLKCMQLSAEATRDGGLVVYGDIQSRRHVLAFRAHVETYQALRRQDATASAVLHAAKQSVAGEELSYFDDALFHRLDRNGHGLFQNRLARVELRVKRGWWHSEFNRFRYDVWLVLGEKESREPQFEMISYEQVQQELQLGNGDANELVDSRLVEKLEDWVTQRLKDVESAGELDGFVVTLPNARTFHATRLLEWLETAAAAVDPVELSSLPGLLHPADACSGSVRESAKFGVEPEMLFTLALPQGWEQRVIWAEDPGFLRFVVLKSEASKGSWLAAATAAPREELPEDLSAFKNQPEDVEFSFDPVKACNDLMKAWAAGTSLLPAMRPSVYIPLEAFPKNAAGKIDRAALPDAVKAFEEISTTAAAEYEPPSTEEEKTMVEIWEKVLKVQVGVLTPFVAYGGHSLTAVQLCSSVNAAFNQRPDLVYLMSEDCTVRALLAKLRSEGKQAKPEDGCVVRLSAEGRGGLPMLIFCAAGTSAATYGGVAERASRLQLFGVELPGRGRRAEEPVVSDFTELFEALREDVMKWARRQKRFFVWGDSLGAVLAYEFAKLWEADPQTSLLGLYASGNAGPGEASRERGMGEAAMAHLGYEGPCREMTQEDWKRFLLASAGTGRAELEQLLETPELAESIVNPVRADCLVYESYRLNQVERIHSPIVTLRGGQDVITSTQAMRSWQEVAGSRYEHKEFGSFGHMLARECPSLLAELFEQYSLPDFTHELRHFETFRTAYRLMRTRSQQHGSSQKARDIRKSMRVCSPTLGATKVPLDFELNVAELDLKLELLDDITPPTKEVKVMRVGNLTWRKGAAMGNPTRLP</sequence>
<feature type="transmembrane region" description="Helical" evidence="3">
    <location>
        <begin position="50"/>
        <end position="72"/>
    </location>
</feature>
<evidence type="ECO:0000313" key="5">
    <source>
        <dbReference type="EMBL" id="OLQ01805.1"/>
    </source>
</evidence>
<dbReference type="PANTHER" id="PTHR45527">
    <property type="entry name" value="NONRIBOSOMAL PEPTIDE SYNTHETASE"/>
    <property type="match status" value="1"/>
</dbReference>
<dbReference type="InterPro" id="IPR009081">
    <property type="entry name" value="PP-bd_ACP"/>
</dbReference>
<dbReference type="Gene3D" id="1.10.1200.10">
    <property type="entry name" value="ACP-like"/>
    <property type="match status" value="1"/>
</dbReference>
<organism evidence="5 6">
    <name type="scientific">Symbiodinium microadriaticum</name>
    <name type="common">Dinoflagellate</name>
    <name type="synonym">Zooxanthella microadriatica</name>
    <dbReference type="NCBI Taxonomy" id="2951"/>
    <lineage>
        <taxon>Eukaryota</taxon>
        <taxon>Sar</taxon>
        <taxon>Alveolata</taxon>
        <taxon>Dinophyceae</taxon>
        <taxon>Suessiales</taxon>
        <taxon>Symbiodiniaceae</taxon>
        <taxon>Symbiodinium</taxon>
    </lineage>
</organism>
<dbReference type="GO" id="GO:0005737">
    <property type="term" value="C:cytoplasm"/>
    <property type="evidence" value="ECO:0007669"/>
    <property type="project" value="TreeGrafter"/>
</dbReference>
<dbReference type="Pfam" id="PF08242">
    <property type="entry name" value="Methyltransf_12"/>
    <property type="match status" value="1"/>
</dbReference>
<proteinExistence type="predicted"/>
<keyword evidence="6" id="KW-1185">Reference proteome</keyword>
<dbReference type="InterPro" id="IPR006162">
    <property type="entry name" value="Ppantetheine_attach_site"/>
</dbReference>
<keyword evidence="3" id="KW-1133">Transmembrane helix</keyword>
<dbReference type="InterPro" id="IPR013217">
    <property type="entry name" value="Methyltransf_12"/>
</dbReference>
<keyword evidence="1" id="KW-0596">Phosphopantetheine</keyword>
<dbReference type="Proteomes" id="UP000186817">
    <property type="component" value="Unassembled WGS sequence"/>
</dbReference>
<dbReference type="GO" id="GO:0044550">
    <property type="term" value="P:secondary metabolite biosynthetic process"/>
    <property type="evidence" value="ECO:0007669"/>
    <property type="project" value="TreeGrafter"/>
</dbReference>
<dbReference type="InterPro" id="IPR001031">
    <property type="entry name" value="Thioesterase"/>
</dbReference>
<dbReference type="PROSITE" id="PS50075">
    <property type="entry name" value="CARRIER"/>
    <property type="match status" value="1"/>
</dbReference>
<dbReference type="Gene3D" id="3.40.50.150">
    <property type="entry name" value="Vaccinia Virus protein VP39"/>
    <property type="match status" value="1"/>
</dbReference>
<dbReference type="EMBL" id="LSRX01000281">
    <property type="protein sequence ID" value="OLQ01805.1"/>
    <property type="molecule type" value="Genomic_DNA"/>
</dbReference>
<dbReference type="GO" id="GO:0031177">
    <property type="term" value="F:phosphopantetheine binding"/>
    <property type="evidence" value="ECO:0007669"/>
    <property type="project" value="TreeGrafter"/>
</dbReference>
<dbReference type="InterPro" id="IPR036736">
    <property type="entry name" value="ACP-like_sf"/>
</dbReference>
<dbReference type="InterPro" id="IPR020845">
    <property type="entry name" value="AMP-binding_CS"/>
</dbReference>
<dbReference type="InterPro" id="IPR029063">
    <property type="entry name" value="SAM-dependent_MTases_sf"/>
</dbReference>
<dbReference type="SUPFAM" id="SSF53474">
    <property type="entry name" value="alpha/beta-Hydrolases"/>
    <property type="match status" value="1"/>
</dbReference>
<evidence type="ECO:0000256" key="3">
    <source>
        <dbReference type="SAM" id="Phobius"/>
    </source>
</evidence>
<comment type="caution">
    <text evidence="5">The sequence shown here is derived from an EMBL/GenBank/DDBJ whole genome shotgun (WGS) entry which is preliminary data.</text>
</comment>
<keyword evidence="3" id="KW-0812">Transmembrane</keyword>
<dbReference type="OrthoDB" id="408177at2759"/>
<evidence type="ECO:0000256" key="1">
    <source>
        <dbReference type="ARBA" id="ARBA00022450"/>
    </source>
</evidence>
<keyword evidence="3" id="KW-0472">Membrane</keyword>
<evidence type="ECO:0000256" key="2">
    <source>
        <dbReference type="ARBA" id="ARBA00022553"/>
    </source>
</evidence>
<dbReference type="CDD" id="cd02440">
    <property type="entry name" value="AdoMet_MTases"/>
    <property type="match status" value="1"/>
</dbReference>
<dbReference type="InterPro" id="IPR029058">
    <property type="entry name" value="AB_hydrolase_fold"/>
</dbReference>
<reference evidence="5 6" key="1">
    <citation type="submission" date="2016-02" db="EMBL/GenBank/DDBJ databases">
        <title>Genome analysis of coral dinoflagellate symbionts highlights evolutionary adaptations to a symbiotic lifestyle.</title>
        <authorList>
            <person name="Aranda M."/>
            <person name="Li Y."/>
            <person name="Liew Y.J."/>
            <person name="Baumgarten S."/>
            <person name="Simakov O."/>
            <person name="Wilson M."/>
            <person name="Piel J."/>
            <person name="Ashoor H."/>
            <person name="Bougouffa S."/>
            <person name="Bajic V.B."/>
            <person name="Ryu T."/>
            <person name="Ravasi T."/>
            <person name="Bayer T."/>
            <person name="Micklem G."/>
            <person name="Kim H."/>
            <person name="Bhak J."/>
            <person name="Lajeunesse T.C."/>
            <person name="Voolstra C.R."/>
        </authorList>
    </citation>
    <scope>NUCLEOTIDE SEQUENCE [LARGE SCALE GENOMIC DNA]</scope>
    <source>
        <strain evidence="5 6">CCMP2467</strain>
    </source>
</reference>
<dbReference type="SUPFAM" id="SSF56801">
    <property type="entry name" value="Acetyl-CoA synthetase-like"/>
    <property type="match status" value="1"/>
</dbReference>
<feature type="transmembrane region" description="Helical" evidence="3">
    <location>
        <begin position="78"/>
        <end position="104"/>
    </location>
</feature>
<evidence type="ECO:0000313" key="6">
    <source>
        <dbReference type="Proteomes" id="UP000186817"/>
    </source>
</evidence>
<dbReference type="InterPro" id="IPR045851">
    <property type="entry name" value="AMP-bd_C_sf"/>
</dbReference>
<evidence type="ECO:0000259" key="4">
    <source>
        <dbReference type="PROSITE" id="PS50075"/>
    </source>
</evidence>
<dbReference type="Gene3D" id="3.40.50.1820">
    <property type="entry name" value="alpha/beta hydrolase"/>
    <property type="match status" value="1"/>
</dbReference>
<dbReference type="PROSITE" id="PS00012">
    <property type="entry name" value="PHOSPHOPANTETHEINE"/>
    <property type="match status" value="1"/>
</dbReference>
<dbReference type="Gene3D" id="3.40.50.980">
    <property type="match status" value="2"/>
</dbReference>
<dbReference type="Pfam" id="PF00975">
    <property type="entry name" value="Thioesterase"/>
    <property type="match status" value="1"/>
</dbReference>
<dbReference type="Pfam" id="PF00501">
    <property type="entry name" value="AMP-binding"/>
    <property type="match status" value="1"/>
</dbReference>
<protein>
    <submittedName>
        <fullName evidence="5">Chondramide synthase cmdD</fullName>
    </submittedName>
</protein>